<name>A0A087SZC3_STEMI</name>
<dbReference type="EMBL" id="KK112656">
    <property type="protein sequence ID" value="KFM58212.1"/>
    <property type="molecule type" value="Genomic_DNA"/>
</dbReference>
<gene>
    <name evidence="2" type="ORF">X975_02102</name>
</gene>
<accession>A0A087SZC3</accession>
<feature type="signal peptide" evidence="1">
    <location>
        <begin position="1"/>
        <end position="24"/>
    </location>
</feature>
<sequence>MELLKRSLLFLAALVMATLAVIQAVPDPENGMKDGGR</sequence>
<dbReference type="AlphaFoldDB" id="A0A087SZC3"/>
<feature type="chain" id="PRO_5001829156" evidence="1">
    <location>
        <begin position="25"/>
        <end position="37"/>
    </location>
</feature>
<dbReference type="Proteomes" id="UP000054359">
    <property type="component" value="Unassembled WGS sequence"/>
</dbReference>
<keyword evidence="3" id="KW-1185">Reference proteome</keyword>
<organism evidence="2 3">
    <name type="scientific">Stegodyphus mimosarum</name>
    <name type="common">African social velvet spider</name>
    <dbReference type="NCBI Taxonomy" id="407821"/>
    <lineage>
        <taxon>Eukaryota</taxon>
        <taxon>Metazoa</taxon>
        <taxon>Ecdysozoa</taxon>
        <taxon>Arthropoda</taxon>
        <taxon>Chelicerata</taxon>
        <taxon>Arachnida</taxon>
        <taxon>Araneae</taxon>
        <taxon>Araneomorphae</taxon>
        <taxon>Entelegynae</taxon>
        <taxon>Eresoidea</taxon>
        <taxon>Eresidae</taxon>
        <taxon>Stegodyphus</taxon>
    </lineage>
</organism>
<keyword evidence="1" id="KW-0732">Signal</keyword>
<proteinExistence type="predicted"/>
<evidence type="ECO:0000256" key="1">
    <source>
        <dbReference type="SAM" id="SignalP"/>
    </source>
</evidence>
<evidence type="ECO:0000313" key="2">
    <source>
        <dbReference type="EMBL" id="KFM58212.1"/>
    </source>
</evidence>
<protein>
    <submittedName>
        <fullName evidence="2">Uncharacterized protein</fullName>
    </submittedName>
</protein>
<feature type="non-terminal residue" evidence="2">
    <location>
        <position position="37"/>
    </location>
</feature>
<reference evidence="2 3" key="1">
    <citation type="submission" date="2013-11" db="EMBL/GenBank/DDBJ databases">
        <title>Genome sequencing of Stegodyphus mimosarum.</title>
        <authorList>
            <person name="Bechsgaard J."/>
        </authorList>
    </citation>
    <scope>NUCLEOTIDE SEQUENCE [LARGE SCALE GENOMIC DNA]</scope>
</reference>
<evidence type="ECO:0000313" key="3">
    <source>
        <dbReference type="Proteomes" id="UP000054359"/>
    </source>
</evidence>